<dbReference type="OrthoDB" id="9984693at2759"/>
<reference evidence="5" key="2">
    <citation type="journal article" date="2023" name="IMA Fungus">
        <title>Comparative genomic study of the Penicillium genus elucidates a diverse pangenome and 15 lateral gene transfer events.</title>
        <authorList>
            <person name="Petersen C."/>
            <person name="Sorensen T."/>
            <person name="Nielsen M.R."/>
            <person name="Sondergaard T.E."/>
            <person name="Sorensen J.L."/>
            <person name="Fitzpatrick D.A."/>
            <person name="Frisvad J.C."/>
            <person name="Nielsen K.L."/>
        </authorList>
    </citation>
    <scope>NUCLEOTIDE SEQUENCE</scope>
    <source>
        <strain evidence="5">IBT 21917</strain>
    </source>
</reference>
<dbReference type="PANTHER" id="PTHR13315:SF1">
    <property type="entry name" value="PROTEIN TED1"/>
    <property type="match status" value="1"/>
</dbReference>
<dbReference type="InterPro" id="IPR029052">
    <property type="entry name" value="Metallo-depent_PP-like"/>
</dbReference>
<feature type="region of interest" description="Disordered" evidence="2">
    <location>
        <begin position="477"/>
        <end position="514"/>
    </location>
</feature>
<evidence type="ECO:0000313" key="6">
    <source>
        <dbReference type="Proteomes" id="UP001146351"/>
    </source>
</evidence>
<reference evidence="5" key="1">
    <citation type="submission" date="2022-11" db="EMBL/GenBank/DDBJ databases">
        <authorList>
            <person name="Petersen C."/>
        </authorList>
    </citation>
    <scope>NUCLEOTIDE SEQUENCE</scope>
    <source>
        <strain evidence="5">IBT 21917</strain>
    </source>
</reference>
<feature type="region of interest" description="Disordered" evidence="2">
    <location>
        <begin position="594"/>
        <end position="625"/>
    </location>
</feature>
<feature type="chain" id="PRO_5040962400" description="Calcineurin-like phosphoesterase domain-containing protein" evidence="4">
    <location>
        <begin position="23"/>
        <end position="625"/>
    </location>
</feature>
<evidence type="ECO:0000256" key="2">
    <source>
        <dbReference type="SAM" id="MobiDB-lite"/>
    </source>
</evidence>
<comment type="caution">
    <text evidence="5">The sequence shown here is derived from an EMBL/GenBank/DDBJ whole genome shotgun (WGS) entry which is preliminary data.</text>
</comment>
<dbReference type="EMBL" id="JAPQKO010000006">
    <property type="protein sequence ID" value="KAJ5156170.1"/>
    <property type="molecule type" value="Genomic_DNA"/>
</dbReference>
<dbReference type="Proteomes" id="UP001146351">
    <property type="component" value="Unassembled WGS sequence"/>
</dbReference>
<evidence type="ECO:0000256" key="1">
    <source>
        <dbReference type="ARBA" id="ARBA00023136"/>
    </source>
</evidence>
<dbReference type="AlphaFoldDB" id="A0A9W9HTS2"/>
<feature type="region of interest" description="Disordered" evidence="2">
    <location>
        <begin position="226"/>
        <end position="254"/>
    </location>
</feature>
<name>A0A9W9HTS2_9EURO</name>
<keyword evidence="3" id="KW-1133">Transmembrane helix</keyword>
<evidence type="ECO:0000313" key="5">
    <source>
        <dbReference type="EMBL" id="KAJ5156170.1"/>
    </source>
</evidence>
<sequence>MSLRSLLARILALLVPLALSSAIYLYLYPVVNGCAFPLPRSPSPASTSNSTLPGLDRNAVVNTFLQHVRSSPAADTEPAIFRLLVLADPQLEGDTSLPLPEWELVPRMRSHWRAVQDALDNASTTTPAPLSLLDQDVLSNITTGLWKLASDDIPRSLRAVQKQVDLFGNDYYLAHIYRTLFWWTRPTHTTVLGDLLGSQWIPDEEFSWRAQRFWGRVFRGGERVDDSLTQTGAAGTKGETAETKQQLEPLGPDSDPAWPRRVINIAGNHDIGYAGDVSEARMERFEREFGRANWDIRFQHPPVSRVDKVASDDGLSGSTTAEEPAVITPTLHLINLNTLIMDTPALSPALQDHTYNYLNDLISHRVYPVEDDTTFTLLLTHLPLHKEDGVCTDGPYFSFHGEDDEDQPDGMLRWQAGGLKEQNHLSEHVSAVAVLQGIFGMSGDKNAVGGGIGRKGLILTGHDHTGCDAVHYTENISSGSQDEASEGQEPPQSWKWSARRYNEPSETKSSGPSMREVTLRSMMGEFGGNAGLLSVWFDVERGEWDYDITMCPAGVQHIWWAVHVLALVTVIVGLVWAVLGVTTSAKTSVDRGQVDLKRSKENGPLEKSSQGLSSKTVRRAAGTRK</sequence>
<keyword evidence="4" id="KW-0732">Signal</keyword>
<dbReference type="PANTHER" id="PTHR13315">
    <property type="entry name" value="METALLO PHOSPHOESTERASE RELATED"/>
    <property type="match status" value="1"/>
</dbReference>
<dbReference type="InterPro" id="IPR033308">
    <property type="entry name" value="PGAP5/Cdc1/Ted1"/>
</dbReference>
<feature type="signal peptide" evidence="4">
    <location>
        <begin position="1"/>
        <end position="22"/>
    </location>
</feature>
<organism evidence="5 6">
    <name type="scientific">Penicillium capsulatum</name>
    <dbReference type="NCBI Taxonomy" id="69766"/>
    <lineage>
        <taxon>Eukaryota</taxon>
        <taxon>Fungi</taxon>
        <taxon>Dikarya</taxon>
        <taxon>Ascomycota</taxon>
        <taxon>Pezizomycotina</taxon>
        <taxon>Eurotiomycetes</taxon>
        <taxon>Eurotiomycetidae</taxon>
        <taxon>Eurotiales</taxon>
        <taxon>Aspergillaceae</taxon>
        <taxon>Penicillium</taxon>
    </lineage>
</organism>
<evidence type="ECO:0000256" key="4">
    <source>
        <dbReference type="SAM" id="SignalP"/>
    </source>
</evidence>
<protein>
    <recommendedName>
        <fullName evidence="7">Calcineurin-like phosphoesterase domain-containing protein</fullName>
    </recommendedName>
</protein>
<feature type="transmembrane region" description="Helical" evidence="3">
    <location>
        <begin position="558"/>
        <end position="581"/>
    </location>
</feature>
<feature type="compositionally biased region" description="Basic and acidic residues" evidence="2">
    <location>
        <begin position="594"/>
        <end position="604"/>
    </location>
</feature>
<keyword evidence="6" id="KW-1185">Reference proteome</keyword>
<dbReference type="GO" id="GO:0006506">
    <property type="term" value="P:GPI anchor biosynthetic process"/>
    <property type="evidence" value="ECO:0007669"/>
    <property type="project" value="InterPro"/>
</dbReference>
<gene>
    <name evidence="5" type="ORF">N7492_008973</name>
</gene>
<dbReference type="GO" id="GO:0005783">
    <property type="term" value="C:endoplasmic reticulum"/>
    <property type="evidence" value="ECO:0007669"/>
    <property type="project" value="TreeGrafter"/>
</dbReference>
<proteinExistence type="predicted"/>
<keyword evidence="3" id="KW-0812">Transmembrane</keyword>
<evidence type="ECO:0000256" key="3">
    <source>
        <dbReference type="SAM" id="Phobius"/>
    </source>
</evidence>
<feature type="compositionally biased region" description="Basic residues" evidence="2">
    <location>
        <begin position="616"/>
        <end position="625"/>
    </location>
</feature>
<dbReference type="GO" id="GO:0016020">
    <property type="term" value="C:membrane"/>
    <property type="evidence" value="ECO:0007669"/>
    <property type="project" value="GOC"/>
</dbReference>
<evidence type="ECO:0008006" key="7">
    <source>
        <dbReference type="Google" id="ProtNLM"/>
    </source>
</evidence>
<accession>A0A9W9HTS2</accession>
<keyword evidence="1 3" id="KW-0472">Membrane</keyword>
<dbReference type="SUPFAM" id="SSF56300">
    <property type="entry name" value="Metallo-dependent phosphatases"/>
    <property type="match status" value="1"/>
</dbReference>